<proteinExistence type="predicted"/>
<comment type="caution">
    <text evidence="1">The sequence shown here is derived from an EMBL/GenBank/DDBJ whole genome shotgun (WGS) entry which is preliminary data.</text>
</comment>
<dbReference type="AlphaFoldDB" id="A0A4Y2ABZ5"/>
<evidence type="ECO:0000313" key="1">
    <source>
        <dbReference type="EMBL" id="GBL77210.1"/>
    </source>
</evidence>
<reference evidence="1 2" key="1">
    <citation type="journal article" date="2019" name="Sci. Rep.">
        <title>Orb-weaving spider Araneus ventricosus genome elucidates the spidroin gene catalogue.</title>
        <authorList>
            <person name="Kono N."/>
            <person name="Nakamura H."/>
            <person name="Ohtoshi R."/>
            <person name="Moran D.A.P."/>
            <person name="Shinohara A."/>
            <person name="Yoshida Y."/>
            <person name="Fujiwara M."/>
            <person name="Mori M."/>
            <person name="Tomita M."/>
            <person name="Arakawa K."/>
        </authorList>
    </citation>
    <scope>NUCLEOTIDE SEQUENCE [LARGE SCALE GENOMIC DNA]</scope>
</reference>
<dbReference type="Proteomes" id="UP000499080">
    <property type="component" value="Unassembled WGS sequence"/>
</dbReference>
<dbReference type="EMBL" id="BGPR01000011">
    <property type="protein sequence ID" value="GBL77210.1"/>
    <property type="molecule type" value="Genomic_DNA"/>
</dbReference>
<sequence>MEQRNQERTRRQTVKQRLDDLFARIKAACPGVRVNRTLFDRRIKDLVGDQSRGDISLDAIPVPDSPEEALLKRRYILARDVALNAKRKSIMNRDISLAIGHLRAV</sequence>
<accession>A0A4Y2ABZ5</accession>
<protein>
    <submittedName>
        <fullName evidence="1">Uncharacterized protein</fullName>
    </submittedName>
</protein>
<gene>
    <name evidence="1" type="ORF">AVEN_12822_1</name>
</gene>
<organism evidence="1 2">
    <name type="scientific">Araneus ventricosus</name>
    <name type="common">Orbweaver spider</name>
    <name type="synonym">Epeira ventricosa</name>
    <dbReference type="NCBI Taxonomy" id="182803"/>
    <lineage>
        <taxon>Eukaryota</taxon>
        <taxon>Metazoa</taxon>
        <taxon>Ecdysozoa</taxon>
        <taxon>Arthropoda</taxon>
        <taxon>Chelicerata</taxon>
        <taxon>Arachnida</taxon>
        <taxon>Araneae</taxon>
        <taxon>Araneomorphae</taxon>
        <taxon>Entelegynae</taxon>
        <taxon>Araneoidea</taxon>
        <taxon>Araneidae</taxon>
        <taxon>Araneus</taxon>
    </lineage>
</organism>
<name>A0A4Y2ABZ5_ARAVE</name>
<keyword evidence="2" id="KW-1185">Reference proteome</keyword>
<evidence type="ECO:0000313" key="2">
    <source>
        <dbReference type="Proteomes" id="UP000499080"/>
    </source>
</evidence>